<evidence type="ECO:0000256" key="1">
    <source>
        <dbReference type="SAM" id="MobiDB-lite"/>
    </source>
</evidence>
<dbReference type="AlphaFoldDB" id="W4JXN5"/>
<keyword evidence="3" id="KW-1185">Reference proteome</keyword>
<proteinExistence type="predicted"/>
<name>W4JXN5_HETIT</name>
<feature type="region of interest" description="Disordered" evidence="1">
    <location>
        <begin position="185"/>
        <end position="211"/>
    </location>
</feature>
<dbReference type="Proteomes" id="UP000030671">
    <property type="component" value="Unassembled WGS sequence"/>
</dbReference>
<protein>
    <submittedName>
        <fullName evidence="2">Uncharacterized protein</fullName>
    </submittedName>
</protein>
<evidence type="ECO:0000313" key="3">
    <source>
        <dbReference type="Proteomes" id="UP000030671"/>
    </source>
</evidence>
<reference evidence="2 3" key="1">
    <citation type="journal article" date="2012" name="New Phytol.">
        <title>Insight into trade-off between wood decay and parasitism from the genome of a fungal forest pathogen.</title>
        <authorList>
            <person name="Olson A."/>
            <person name="Aerts A."/>
            <person name="Asiegbu F."/>
            <person name="Belbahri L."/>
            <person name="Bouzid O."/>
            <person name="Broberg A."/>
            <person name="Canback B."/>
            <person name="Coutinho P.M."/>
            <person name="Cullen D."/>
            <person name="Dalman K."/>
            <person name="Deflorio G."/>
            <person name="van Diepen L.T."/>
            <person name="Dunand C."/>
            <person name="Duplessis S."/>
            <person name="Durling M."/>
            <person name="Gonthier P."/>
            <person name="Grimwood J."/>
            <person name="Fossdal C.G."/>
            <person name="Hansson D."/>
            <person name="Henrissat B."/>
            <person name="Hietala A."/>
            <person name="Himmelstrand K."/>
            <person name="Hoffmeister D."/>
            <person name="Hogberg N."/>
            <person name="James T.Y."/>
            <person name="Karlsson M."/>
            <person name="Kohler A."/>
            <person name="Kues U."/>
            <person name="Lee Y.H."/>
            <person name="Lin Y.C."/>
            <person name="Lind M."/>
            <person name="Lindquist E."/>
            <person name="Lombard V."/>
            <person name="Lucas S."/>
            <person name="Lunden K."/>
            <person name="Morin E."/>
            <person name="Murat C."/>
            <person name="Park J."/>
            <person name="Raffaello T."/>
            <person name="Rouze P."/>
            <person name="Salamov A."/>
            <person name="Schmutz J."/>
            <person name="Solheim H."/>
            <person name="Stahlberg J."/>
            <person name="Velez H."/>
            <person name="de Vries R.P."/>
            <person name="Wiebenga A."/>
            <person name="Woodward S."/>
            <person name="Yakovlev I."/>
            <person name="Garbelotto M."/>
            <person name="Martin F."/>
            <person name="Grigoriev I.V."/>
            <person name="Stenlid J."/>
        </authorList>
    </citation>
    <scope>NUCLEOTIDE SEQUENCE [LARGE SCALE GENOMIC DNA]</scope>
    <source>
        <strain evidence="2 3">TC 32-1</strain>
    </source>
</reference>
<dbReference type="InParanoid" id="W4JXN5"/>
<feature type="compositionally biased region" description="Low complexity" evidence="1">
    <location>
        <begin position="196"/>
        <end position="211"/>
    </location>
</feature>
<accession>W4JXN5</accession>
<dbReference type="KEGG" id="hir:HETIRDRAFT_326002"/>
<dbReference type="HOGENOM" id="CLU_485758_0_0_1"/>
<sequence>MLSIRTFSLEHHHQDVAQHFQHQPCPSPTEHVLLLASYPRPWSRWSTARVIRRTFSQAHSEAVSASSASSFALQSNTTHALCCDLHSPFIMCYATRCGIFTYDEEGSRVCVSASCVHLASVLKMRLSMHILYSGTVSNHGVQSAGDSGHWVLPDEHGFLQAPPFTSLQTSPAMFDIPSLALDTDMNDTSSDESFKTSTTLTTPSTPGSLTSIDDEVLEPWIMNRVPFSQSSSPPCEGKGSPGSLADVPGERDITEGDDICDDIITERKNLFYASVFFEPMGSSLPSVDISTFFFQEEQSPISTAPYQDASLPTIIVTLPSDPFLMLESASVDSDYLSARGSDWYYGFELDTRSYTRSSGFKPLDMALSIIGFNLHYRILCTSFDAPRTILLAALHYSLFARFSNYYYTPVRYRLPLSWASLDVKTACPAFHSAINHTIHHAIRHAIHHAIHLAVKIAVHLAIHLAIHHAIHLANHHAIDWLSILLSTLPSRCFHLAFTLLSLRPSPFSLHCSRTPLTCFYLTPRYYYSYSHPTHKHIYTFSICTPRPILSFPLH</sequence>
<dbReference type="GeneID" id="20671197"/>
<evidence type="ECO:0000313" key="2">
    <source>
        <dbReference type="EMBL" id="ETW78327.1"/>
    </source>
</evidence>
<dbReference type="EMBL" id="KI925462">
    <property type="protein sequence ID" value="ETW78327.1"/>
    <property type="molecule type" value="Genomic_DNA"/>
</dbReference>
<gene>
    <name evidence="2" type="ORF">HETIRDRAFT_326002</name>
</gene>
<organism evidence="2 3">
    <name type="scientific">Heterobasidion irregulare (strain TC 32-1)</name>
    <dbReference type="NCBI Taxonomy" id="747525"/>
    <lineage>
        <taxon>Eukaryota</taxon>
        <taxon>Fungi</taxon>
        <taxon>Dikarya</taxon>
        <taxon>Basidiomycota</taxon>
        <taxon>Agaricomycotina</taxon>
        <taxon>Agaricomycetes</taxon>
        <taxon>Russulales</taxon>
        <taxon>Bondarzewiaceae</taxon>
        <taxon>Heterobasidion</taxon>
        <taxon>Heterobasidion annosum species complex</taxon>
    </lineage>
</organism>
<dbReference type="RefSeq" id="XP_009550306.1">
    <property type="nucleotide sequence ID" value="XM_009552011.1"/>
</dbReference>
<feature type="region of interest" description="Disordered" evidence="1">
    <location>
        <begin position="228"/>
        <end position="250"/>
    </location>
</feature>